<evidence type="ECO:0000256" key="3">
    <source>
        <dbReference type="ARBA" id="ARBA00023082"/>
    </source>
</evidence>
<dbReference type="InterPro" id="IPR013324">
    <property type="entry name" value="RNA_pol_sigma_r3/r4-like"/>
</dbReference>
<gene>
    <name evidence="7" type="ORF">BEP19_12425</name>
</gene>
<dbReference type="InterPro" id="IPR014300">
    <property type="entry name" value="RNA_pol_sigma-V"/>
</dbReference>
<dbReference type="InterPro" id="IPR007627">
    <property type="entry name" value="RNA_pol_sigma70_r2"/>
</dbReference>
<evidence type="ECO:0000256" key="4">
    <source>
        <dbReference type="ARBA" id="ARBA00023163"/>
    </source>
</evidence>
<dbReference type="SUPFAM" id="SSF88946">
    <property type="entry name" value="Sigma2 domain of RNA polymerase sigma factors"/>
    <property type="match status" value="1"/>
</dbReference>
<dbReference type="CDD" id="cd06171">
    <property type="entry name" value="Sigma70_r4"/>
    <property type="match status" value="1"/>
</dbReference>
<dbReference type="InterPro" id="IPR013325">
    <property type="entry name" value="RNA_pol_sigma_r2"/>
</dbReference>
<evidence type="ECO:0000259" key="5">
    <source>
        <dbReference type="Pfam" id="PF04542"/>
    </source>
</evidence>
<dbReference type="InterPro" id="IPR036388">
    <property type="entry name" value="WH-like_DNA-bd_sf"/>
</dbReference>
<dbReference type="InterPro" id="IPR014284">
    <property type="entry name" value="RNA_pol_sigma-70_dom"/>
</dbReference>
<evidence type="ECO:0000313" key="7">
    <source>
        <dbReference type="EMBL" id="RKD23233.1"/>
    </source>
</evidence>
<comment type="similarity">
    <text evidence="1">Belongs to the sigma-70 factor family. ECF subfamily.</text>
</comment>
<dbReference type="Proteomes" id="UP000284219">
    <property type="component" value="Unassembled WGS sequence"/>
</dbReference>
<feature type="domain" description="RNA polymerase sigma factor 70 region 4 type 2" evidence="6">
    <location>
        <begin position="127"/>
        <end position="178"/>
    </location>
</feature>
<dbReference type="NCBIfam" id="TIGR02954">
    <property type="entry name" value="Sig70_famx3"/>
    <property type="match status" value="1"/>
</dbReference>
<evidence type="ECO:0000259" key="6">
    <source>
        <dbReference type="Pfam" id="PF08281"/>
    </source>
</evidence>
<dbReference type="GO" id="GO:0003677">
    <property type="term" value="F:DNA binding"/>
    <property type="evidence" value="ECO:0007669"/>
    <property type="project" value="InterPro"/>
</dbReference>
<dbReference type="InterPro" id="IPR013249">
    <property type="entry name" value="RNA_pol_sigma70_r4_t2"/>
</dbReference>
<dbReference type="EMBL" id="MCHY01000009">
    <property type="protein sequence ID" value="RKD23233.1"/>
    <property type="molecule type" value="Genomic_DNA"/>
</dbReference>
<keyword evidence="8" id="KW-1185">Reference proteome</keyword>
<dbReference type="AlphaFoldDB" id="A0A419SHI6"/>
<dbReference type="OrthoDB" id="9782703at2"/>
<comment type="caution">
    <text evidence="7">The sequence shown here is derived from an EMBL/GenBank/DDBJ whole genome shotgun (WGS) entry which is preliminary data.</text>
</comment>
<accession>A0A419SHI6</accession>
<reference evidence="7 8" key="1">
    <citation type="submission" date="2016-08" db="EMBL/GenBank/DDBJ databases">
        <title>Novel Firmicute Genomes.</title>
        <authorList>
            <person name="Poppleton D.I."/>
            <person name="Gribaldo S."/>
        </authorList>
    </citation>
    <scope>NUCLEOTIDE SEQUENCE [LARGE SCALE GENOMIC DNA]</scope>
    <source>
        <strain evidence="7 8">RAOx-1</strain>
    </source>
</reference>
<evidence type="ECO:0000313" key="8">
    <source>
        <dbReference type="Proteomes" id="UP000284219"/>
    </source>
</evidence>
<dbReference type="GO" id="GO:0006352">
    <property type="term" value="P:DNA-templated transcription initiation"/>
    <property type="evidence" value="ECO:0007669"/>
    <property type="project" value="InterPro"/>
</dbReference>
<sequence>MYNALSSEGRSNKVKYDVHTVKRAIAGDKEAFEQLLYSEEEKLYYTALSYTVQKEDALDAIQEAVCKAYLSIKQLKQPDFFSTWLIRILIHECYRLLNKRQRMIPFEEEELLKKLEHHTDEINHSTELTEMLSQLNPSYQTALILFYYRDLPIKQISEVMEKPVGTIKTYLHRGKKQLREEMERRADCREQVI</sequence>
<organism evidence="7 8">
    <name type="scientific">Ammoniphilus oxalaticus</name>
    <dbReference type="NCBI Taxonomy" id="66863"/>
    <lineage>
        <taxon>Bacteria</taxon>
        <taxon>Bacillati</taxon>
        <taxon>Bacillota</taxon>
        <taxon>Bacilli</taxon>
        <taxon>Bacillales</taxon>
        <taxon>Paenibacillaceae</taxon>
        <taxon>Aneurinibacillus group</taxon>
        <taxon>Ammoniphilus</taxon>
    </lineage>
</organism>
<evidence type="ECO:0000256" key="2">
    <source>
        <dbReference type="ARBA" id="ARBA00023015"/>
    </source>
</evidence>
<dbReference type="Gene3D" id="1.10.10.10">
    <property type="entry name" value="Winged helix-like DNA-binding domain superfamily/Winged helix DNA-binding domain"/>
    <property type="match status" value="1"/>
</dbReference>
<dbReference type="Gene3D" id="1.10.1740.10">
    <property type="match status" value="1"/>
</dbReference>
<dbReference type="SUPFAM" id="SSF88659">
    <property type="entry name" value="Sigma3 and sigma4 domains of RNA polymerase sigma factors"/>
    <property type="match status" value="1"/>
</dbReference>
<keyword evidence="4" id="KW-0804">Transcription</keyword>
<proteinExistence type="inferred from homology"/>
<protein>
    <submittedName>
        <fullName evidence="7">RNA polymerase subunit sigma</fullName>
    </submittedName>
</protein>
<name>A0A419SHI6_9BACL</name>
<dbReference type="Pfam" id="PF04542">
    <property type="entry name" value="Sigma70_r2"/>
    <property type="match status" value="1"/>
</dbReference>
<dbReference type="GO" id="GO:0016987">
    <property type="term" value="F:sigma factor activity"/>
    <property type="evidence" value="ECO:0007669"/>
    <property type="project" value="UniProtKB-KW"/>
</dbReference>
<dbReference type="PANTHER" id="PTHR43133:SF51">
    <property type="entry name" value="RNA POLYMERASE SIGMA FACTOR"/>
    <property type="match status" value="1"/>
</dbReference>
<keyword evidence="3" id="KW-0731">Sigma factor</keyword>
<evidence type="ECO:0000256" key="1">
    <source>
        <dbReference type="ARBA" id="ARBA00010641"/>
    </source>
</evidence>
<dbReference type="Pfam" id="PF08281">
    <property type="entry name" value="Sigma70_r4_2"/>
    <property type="match status" value="1"/>
</dbReference>
<keyword evidence="2" id="KW-0805">Transcription regulation</keyword>
<dbReference type="InterPro" id="IPR039425">
    <property type="entry name" value="RNA_pol_sigma-70-like"/>
</dbReference>
<feature type="domain" description="RNA polymerase sigma-70 region 2" evidence="5">
    <location>
        <begin position="41"/>
        <end position="102"/>
    </location>
</feature>
<dbReference type="NCBIfam" id="TIGR02937">
    <property type="entry name" value="sigma70-ECF"/>
    <property type="match status" value="1"/>
</dbReference>
<dbReference type="PANTHER" id="PTHR43133">
    <property type="entry name" value="RNA POLYMERASE ECF-TYPE SIGMA FACTO"/>
    <property type="match status" value="1"/>
</dbReference>